<dbReference type="EC" id="2.7.13.3" evidence="3"/>
<dbReference type="PANTHER" id="PTHR43047">
    <property type="entry name" value="TWO-COMPONENT HISTIDINE PROTEIN KINASE"/>
    <property type="match status" value="1"/>
</dbReference>
<dbReference type="InterPro" id="IPR035965">
    <property type="entry name" value="PAS-like_dom_sf"/>
</dbReference>
<gene>
    <name evidence="21" type="ORF">C9I89_18955</name>
</gene>
<dbReference type="InterPro" id="IPR011006">
    <property type="entry name" value="CheY-like_superfamily"/>
</dbReference>
<keyword evidence="6" id="KW-0997">Cell inner membrane</keyword>
<reference evidence="21 22" key="1">
    <citation type="submission" date="2018-03" db="EMBL/GenBank/DDBJ databases">
        <title>Whole genome sequencing of Histamine producing bacteria.</title>
        <authorList>
            <person name="Butler K."/>
        </authorList>
    </citation>
    <scope>NUCLEOTIDE SEQUENCE [LARGE SCALE GENOMIC DNA]</scope>
    <source>
        <strain evidence="21 22">DSM 16190</strain>
    </source>
</reference>
<dbReference type="SUPFAM" id="SSF55874">
    <property type="entry name" value="ATPase domain of HSP90 chaperone/DNA topoisomerase II/histidine kinase"/>
    <property type="match status" value="1"/>
</dbReference>
<evidence type="ECO:0000256" key="14">
    <source>
        <dbReference type="ARBA" id="ARBA00022989"/>
    </source>
</evidence>
<dbReference type="SMART" id="SM00448">
    <property type="entry name" value="REC"/>
    <property type="match status" value="1"/>
</dbReference>
<dbReference type="AlphaFoldDB" id="A0A2T3MTS1"/>
<protein>
    <recommendedName>
        <fullName evidence="4">Autoinducer 2 sensor kinase/phosphatase LuxQ</fullName>
        <ecNumber evidence="3">2.7.13.3</ecNumber>
    </recommendedName>
</protein>
<dbReference type="Proteomes" id="UP000240904">
    <property type="component" value="Unassembled WGS sequence"/>
</dbReference>
<dbReference type="InterPro" id="IPR005467">
    <property type="entry name" value="His_kinase_dom"/>
</dbReference>
<dbReference type="InterPro" id="IPR004358">
    <property type="entry name" value="Sig_transdc_His_kin-like_C"/>
</dbReference>
<evidence type="ECO:0000256" key="13">
    <source>
        <dbReference type="ARBA" id="ARBA00022912"/>
    </source>
</evidence>
<dbReference type="InterPro" id="IPR043056">
    <property type="entry name" value="LuxQ-periplasm_N"/>
</dbReference>
<dbReference type="SUPFAM" id="SSF47384">
    <property type="entry name" value="Homodimeric domain of signal transducing histidine kinase"/>
    <property type="match status" value="1"/>
</dbReference>
<dbReference type="PANTHER" id="PTHR43047:SF78">
    <property type="entry name" value="SENSORY_REGULATORY PROTEIN RPFC"/>
    <property type="match status" value="1"/>
</dbReference>
<evidence type="ECO:0000256" key="16">
    <source>
        <dbReference type="ARBA" id="ARBA00023136"/>
    </source>
</evidence>
<dbReference type="GO" id="GO:0004721">
    <property type="term" value="F:phosphoprotein phosphatase activity"/>
    <property type="evidence" value="ECO:0007669"/>
    <property type="project" value="UniProtKB-KW"/>
</dbReference>
<dbReference type="CDD" id="cd00082">
    <property type="entry name" value="HisKA"/>
    <property type="match status" value="1"/>
</dbReference>
<dbReference type="InterPro" id="IPR001789">
    <property type="entry name" value="Sig_transdc_resp-reg_receiver"/>
</dbReference>
<dbReference type="SUPFAM" id="SSF52172">
    <property type="entry name" value="CheY-like"/>
    <property type="match status" value="1"/>
</dbReference>
<dbReference type="Gene3D" id="3.30.450.20">
    <property type="entry name" value="PAS domain"/>
    <property type="match status" value="1"/>
</dbReference>
<evidence type="ECO:0000256" key="15">
    <source>
        <dbReference type="ARBA" id="ARBA00023012"/>
    </source>
</evidence>
<keyword evidence="14 18" id="KW-1133">Transmembrane helix</keyword>
<dbReference type="EMBL" id="PYMC01000018">
    <property type="protein sequence ID" value="PSW02596.1"/>
    <property type="molecule type" value="Genomic_DNA"/>
</dbReference>
<sequence length="859" mass="96250">MMAKKQEKPLSHIILRLLLASFSVVLFALMVLNFQSGYQAVKRETQHHFEQIDHLLHAVLSFQLGALRYGQDSSAVELAIHQHLEKQDPRVLDRYFSGLDESTPESSPDFRFIAMDHGVIWNDSNSLSLGLDITELNRLIGDRLPENGWHLRSVTTVLGESQILLRQAPVILPESGKIAAALYVAVVLNDNTALVQMMRQASGNKALMITYNGQVLASSIRSDDPDYLTMYRYITLSTPEMSESDYLHKIPVNLKENINGLSFVILHSNNNIVTLKSQYLQSAMIGAALIIIMVILVVCFFRRSMLTPLNQLVNYARNATVQNNIQPYNTGKISEFNRIGKAFEKTLVQLSEKERSLDDLFNFAFSPILVWNTDLTLQHINPAAKKCLGFHIKKSHSLNYFEQFERDAAEYLQQAAAGKIVENIVLSTMQGRSFAWNMAPVIVNGKTTAVIAQGLDISMIKQAEEDSHNARLSAEEANRAKSAFLATMSHEIRTPLNGILGMAQIIQKTLTGHEQQQQMKVLYESGNHLLTLLSDILDFSKIEQGKLELNKVDFQLDDIIRSISDIYQPLCHQKGLTLEVCNTLDTPLQLFADDARIRQILFNLLSNAVKFTHLGTVKLTLELIAENDQMVTLRLIISDTGIGVRKERIDKLFEPFVQAENSTTRGYGGSGLGLSIVKKLVELMDGEISVESTIGTGTVFALQLSLAKSHTAVQPEPDDNLDTVKIEGLDILVVEDNKINALVAKTFCEKQGHHVQCVQNGQQAVERVKKHDFDLILMDNHMPMMDGIEATKMIRNDLNRKTVIFALTADAFQQTHDDFIAAGANSVLIKPLKEESLLQALQQNHKKLLKRKFQQDTVD</sequence>
<evidence type="ECO:0000256" key="10">
    <source>
        <dbReference type="ARBA" id="ARBA00022741"/>
    </source>
</evidence>
<keyword evidence="8" id="KW-0808">Transferase</keyword>
<comment type="catalytic activity">
    <reaction evidence="1">
        <text>ATP + protein L-histidine = ADP + protein N-phospho-L-histidine.</text>
        <dbReference type="EC" id="2.7.13.3"/>
    </reaction>
</comment>
<feature type="domain" description="Response regulatory" evidence="20">
    <location>
        <begin position="730"/>
        <end position="845"/>
    </location>
</feature>
<evidence type="ECO:0000313" key="21">
    <source>
        <dbReference type="EMBL" id="PSW02596.1"/>
    </source>
</evidence>
<dbReference type="Gene3D" id="3.40.50.2300">
    <property type="match status" value="1"/>
</dbReference>
<feature type="transmembrane region" description="Helical" evidence="18">
    <location>
        <begin position="279"/>
        <end position="301"/>
    </location>
</feature>
<dbReference type="FunFam" id="3.30.565.10:FF:000010">
    <property type="entry name" value="Sensor histidine kinase RcsC"/>
    <property type="match status" value="1"/>
</dbReference>
<keyword evidence="7 17" id="KW-0597">Phosphoprotein</keyword>
<evidence type="ECO:0000256" key="12">
    <source>
        <dbReference type="ARBA" id="ARBA00022840"/>
    </source>
</evidence>
<dbReference type="InterPro" id="IPR015387">
    <property type="entry name" value="LuxQ-periplasm_dom"/>
</dbReference>
<keyword evidence="5" id="KW-1003">Cell membrane</keyword>
<dbReference type="CDD" id="cd17546">
    <property type="entry name" value="REC_hyHK_CKI1_RcsC-like"/>
    <property type="match status" value="1"/>
</dbReference>
<dbReference type="SMART" id="SM00388">
    <property type="entry name" value="HisKA"/>
    <property type="match status" value="1"/>
</dbReference>
<evidence type="ECO:0000256" key="6">
    <source>
        <dbReference type="ARBA" id="ARBA00022519"/>
    </source>
</evidence>
<dbReference type="SUPFAM" id="SSF103190">
    <property type="entry name" value="Sensory domain-like"/>
    <property type="match status" value="1"/>
</dbReference>
<dbReference type="Gene3D" id="1.10.287.130">
    <property type="match status" value="1"/>
</dbReference>
<dbReference type="PROSITE" id="PS50110">
    <property type="entry name" value="RESPONSE_REGULATORY"/>
    <property type="match status" value="1"/>
</dbReference>
<dbReference type="PROSITE" id="PS50109">
    <property type="entry name" value="HIS_KIN"/>
    <property type="match status" value="1"/>
</dbReference>
<dbReference type="GO" id="GO:0005524">
    <property type="term" value="F:ATP binding"/>
    <property type="evidence" value="ECO:0007669"/>
    <property type="project" value="UniProtKB-KW"/>
</dbReference>
<proteinExistence type="predicted"/>
<keyword evidence="10" id="KW-0547">Nucleotide-binding</keyword>
<dbReference type="OrthoDB" id="9810730at2"/>
<evidence type="ECO:0000256" key="2">
    <source>
        <dbReference type="ARBA" id="ARBA00004429"/>
    </source>
</evidence>
<evidence type="ECO:0000256" key="11">
    <source>
        <dbReference type="ARBA" id="ARBA00022777"/>
    </source>
</evidence>
<dbReference type="GO" id="GO:0005886">
    <property type="term" value="C:plasma membrane"/>
    <property type="evidence" value="ECO:0007669"/>
    <property type="project" value="UniProtKB-SubCell"/>
</dbReference>
<dbReference type="Gene3D" id="3.30.565.10">
    <property type="entry name" value="Histidine kinase-like ATPase, C-terminal domain"/>
    <property type="match status" value="1"/>
</dbReference>
<dbReference type="FunFam" id="1.10.287.130:FF:000004">
    <property type="entry name" value="Ethylene receptor 1"/>
    <property type="match status" value="1"/>
</dbReference>
<keyword evidence="22" id="KW-1185">Reference proteome</keyword>
<dbReference type="Pfam" id="PF00072">
    <property type="entry name" value="Response_reg"/>
    <property type="match status" value="1"/>
</dbReference>
<evidence type="ECO:0000256" key="1">
    <source>
        <dbReference type="ARBA" id="ARBA00000085"/>
    </source>
</evidence>
<dbReference type="Pfam" id="PF02518">
    <property type="entry name" value="HATPase_c"/>
    <property type="match status" value="1"/>
</dbReference>
<dbReference type="InterPro" id="IPR029151">
    <property type="entry name" value="Sensor-like_sf"/>
</dbReference>
<dbReference type="CDD" id="cd16922">
    <property type="entry name" value="HATPase_EvgS-ArcB-TorS-like"/>
    <property type="match status" value="1"/>
</dbReference>
<feature type="domain" description="Histidine kinase" evidence="19">
    <location>
        <begin position="487"/>
        <end position="708"/>
    </location>
</feature>
<dbReference type="PRINTS" id="PR00344">
    <property type="entry name" value="BCTRLSENSOR"/>
</dbReference>
<evidence type="ECO:0000259" key="19">
    <source>
        <dbReference type="PROSITE" id="PS50109"/>
    </source>
</evidence>
<dbReference type="InterPro" id="IPR003594">
    <property type="entry name" value="HATPase_dom"/>
</dbReference>
<keyword evidence="9 18" id="KW-0812">Transmembrane</keyword>
<evidence type="ECO:0000256" key="18">
    <source>
        <dbReference type="SAM" id="Phobius"/>
    </source>
</evidence>
<comment type="subcellular location">
    <subcellularLocation>
        <location evidence="2">Cell inner membrane</location>
        <topology evidence="2">Multi-pass membrane protein</topology>
    </subcellularLocation>
</comment>
<evidence type="ECO:0000256" key="3">
    <source>
        <dbReference type="ARBA" id="ARBA00012438"/>
    </source>
</evidence>
<dbReference type="GO" id="GO:0000155">
    <property type="term" value="F:phosphorelay sensor kinase activity"/>
    <property type="evidence" value="ECO:0007669"/>
    <property type="project" value="InterPro"/>
</dbReference>
<dbReference type="InterPro" id="IPR036097">
    <property type="entry name" value="HisK_dim/P_sf"/>
</dbReference>
<evidence type="ECO:0000256" key="17">
    <source>
        <dbReference type="PROSITE-ProRule" id="PRU00169"/>
    </source>
</evidence>
<evidence type="ECO:0000256" key="9">
    <source>
        <dbReference type="ARBA" id="ARBA00022692"/>
    </source>
</evidence>
<dbReference type="SUPFAM" id="SSF55785">
    <property type="entry name" value="PYP-like sensor domain (PAS domain)"/>
    <property type="match status" value="1"/>
</dbReference>
<evidence type="ECO:0000313" key="22">
    <source>
        <dbReference type="Proteomes" id="UP000240904"/>
    </source>
</evidence>
<evidence type="ECO:0000259" key="20">
    <source>
        <dbReference type="PROSITE" id="PS50110"/>
    </source>
</evidence>
<dbReference type="Gene3D" id="3.30.450.220">
    <property type="entry name" value="LuxQ periplasmic domain, N-terminal subdomain"/>
    <property type="match status" value="1"/>
</dbReference>
<dbReference type="InterPro" id="IPR036890">
    <property type="entry name" value="HATPase_C_sf"/>
</dbReference>
<comment type="caution">
    <text evidence="21">The sequence shown here is derived from an EMBL/GenBank/DDBJ whole genome shotgun (WGS) entry which is preliminary data.</text>
</comment>
<dbReference type="InterPro" id="IPR003661">
    <property type="entry name" value="HisK_dim/P_dom"/>
</dbReference>
<keyword evidence="15" id="KW-0902">Two-component regulatory system</keyword>
<dbReference type="Pfam" id="PF00512">
    <property type="entry name" value="HisKA"/>
    <property type="match status" value="1"/>
</dbReference>
<dbReference type="SMART" id="SM00387">
    <property type="entry name" value="HATPase_c"/>
    <property type="match status" value="1"/>
</dbReference>
<evidence type="ECO:0000256" key="8">
    <source>
        <dbReference type="ARBA" id="ARBA00022679"/>
    </source>
</evidence>
<keyword evidence="13" id="KW-0378">Hydrolase</keyword>
<name>A0A2T3MTS1_9GAMM</name>
<feature type="transmembrane region" description="Helical" evidence="18">
    <location>
        <begin position="12"/>
        <end position="34"/>
    </location>
</feature>
<keyword evidence="12" id="KW-0067">ATP-binding</keyword>
<evidence type="ECO:0000256" key="4">
    <source>
        <dbReference type="ARBA" id="ARBA00019468"/>
    </source>
</evidence>
<feature type="modified residue" description="4-aspartylphosphate" evidence="17">
    <location>
        <position position="779"/>
    </location>
</feature>
<dbReference type="Pfam" id="PF09308">
    <property type="entry name" value="LuxQ-periplasm"/>
    <property type="match status" value="1"/>
</dbReference>
<keyword evidence="11" id="KW-0418">Kinase</keyword>
<evidence type="ECO:0000256" key="5">
    <source>
        <dbReference type="ARBA" id="ARBA00022475"/>
    </source>
</evidence>
<keyword evidence="13" id="KW-0904">Protein phosphatase</keyword>
<organism evidence="21 22">
    <name type="scientific">Photobacterium lipolyticum</name>
    <dbReference type="NCBI Taxonomy" id="266810"/>
    <lineage>
        <taxon>Bacteria</taxon>
        <taxon>Pseudomonadati</taxon>
        <taxon>Pseudomonadota</taxon>
        <taxon>Gammaproteobacteria</taxon>
        <taxon>Vibrionales</taxon>
        <taxon>Vibrionaceae</taxon>
        <taxon>Photobacterium</taxon>
    </lineage>
</organism>
<keyword evidence="16 18" id="KW-0472">Membrane</keyword>
<evidence type="ECO:0000256" key="7">
    <source>
        <dbReference type="ARBA" id="ARBA00022553"/>
    </source>
</evidence>
<accession>A0A2T3MTS1</accession>